<keyword evidence="2" id="KW-1185">Reference proteome</keyword>
<name>A0A1I7XBZ4_HETBA</name>
<evidence type="ECO:0000256" key="1">
    <source>
        <dbReference type="SAM" id="MobiDB-lite"/>
    </source>
</evidence>
<evidence type="ECO:0000313" key="2">
    <source>
        <dbReference type="Proteomes" id="UP000095283"/>
    </source>
</evidence>
<accession>A0A1I7XBZ4</accession>
<proteinExistence type="predicted"/>
<protein>
    <submittedName>
        <fullName evidence="3">Uncharacterized protein</fullName>
    </submittedName>
</protein>
<evidence type="ECO:0000313" key="3">
    <source>
        <dbReference type="WBParaSite" id="Hba_14964"/>
    </source>
</evidence>
<feature type="region of interest" description="Disordered" evidence="1">
    <location>
        <begin position="1"/>
        <end position="32"/>
    </location>
</feature>
<dbReference type="Proteomes" id="UP000095283">
    <property type="component" value="Unplaced"/>
</dbReference>
<reference evidence="3" key="1">
    <citation type="submission" date="2016-11" db="UniProtKB">
        <authorList>
            <consortium name="WormBaseParasite"/>
        </authorList>
    </citation>
    <scope>IDENTIFICATION</scope>
</reference>
<sequence>MSSKSPDSEIEILNNTSPKQLPNPLLPTKPFSMESKSHFNPEMYSRLLASQTIIHNGEQMTFNNRYNYPFHESLERCILSYSLTEF</sequence>
<organism evidence="2 3">
    <name type="scientific">Heterorhabditis bacteriophora</name>
    <name type="common">Entomopathogenic nematode worm</name>
    <dbReference type="NCBI Taxonomy" id="37862"/>
    <lineage>
        <taxon>Eukaryota</taxon>
        <taxon>Metazoa</taxon>
        <taxon>Ecdysozoa</taxon>
        <taxon>Nematoda</taxon>
        <taxon>Chromadorea</taxon>
        <taxon>Rhabditida</taxon>
        <taxon>Rhabditina</taxon>
        <taxon>Rhabditomorpha</taxon>
        <taxon>Strongyloidea</taxon>
        <taxon>Heterorhabditidae</taxon>
        <taxon>Heterorhabditis</taxon>
    </lineage>
</organism>
<dbReference type="AlphaFoldDB" id="A0A1I7XBZ4"/>
<dbReference type="WBParaSite" id="Hba_14964">
    <property type="protein sequence ID" value="Hba_14964"/>
    <property type="gene ID" value="Hba_14964"/>
</dbReference>